<feature type="transmembrane region" description="Helical" evidence="1">
    <location>
        <begin position="21"/>
        <end position="47"/>
    </location>
</feature>
<reference evidence="2 3" key="1">
    <citation type="submission" date="2022-06" db="EMBL/GenBank/DDBJ databases">
        <title>Leptospira isolates from biofilms formed at urban environments.</title>
        <authorList>
            <person name="Ribeiro P.S."/>
            <person name="Sousa T."/>
            <person name="Carvalho N."/>
            <person name="Aburjaile F."/>
            <person name="Neves F."/>
            <person name="Oliveira D."/>
            <person name="Blanco L."/>
            <person name="Lima J."/>
            <person name="Costa F."/>
            <person name="Brenig B."/>
            <person name="Soares S."/>
            <person name="Ramos R."/>
            <person name="Goes-Neto A."/>
            <person name="Matiuzzi M."/>
            <person name="Azevedo V."/>
            <person name="Ristow P."/>
        </authorList>
    </citation>
    <scope>NUCLEOTIDE SEQUENCE [LARGE SCALE GENOMIC DNA]</scope>
    <source>
        <strain evidence="2 3">VSF14</strain>
    </source>
</reference>
<keyword evidence="1" id="KW-0812">Transmembrane</keyword>
<gene>
    <name evidence="2" type="ORF">ND855_05220</name>
</gene>
<keyword evidence="3" id="KW-1185">Reference proteome</keyword>
<accession>A0ABT3M550</accession>
<protein>
    <submittedName>
        <fullName evidence="2">Uncharacterized protein</fullName>
    </submittedName>
</protein>
<evidence type="ECO:0000313" key="2">
    <source>
        <dbReference type="EMBL" id="MCW7503516.1"/>
    </source>
</evidence>
<proteinExistence type="predicted"/>
<evidence type="ECO:0000313" key="3">
    <source>
        <dbReference type="Proteomes" id="UP001208794"/>
    </source>
</evidence>
<organism evidence="2 3">
    <name type="scientific">Leptospira paudalimensis</name>
    <dbReference type="NCBI Taxonomy" id="2950024"/>
    <lineage>
        <taxon>Bacteria</taxon>
        <taxon>Pseudomonadati</taxon>
        <taxon>Spirochaetota</taxon>
        <taxon>Spirochaetia</taxon>
        <taxon>Leptospirales</taxon>
        <taxon>Leptospiraceae</taxon>
        <taxon>Leptospira</taxon>
    </lineage>
</organism>
<keyword evidence="1" id="KW-0472">Membrane</keyword>
<dbReference type="Proteomes" id="UP001208794">
    <property type="component" value="Unassembled WGS sequence"/>
</dbReference>
<keyword evidence="1" id="KW-1133">Transmembrane helix</keyword>
<comment type="caution">
    <text evidence="2">The sequence shown here is derived from an EMBL/GenBank/DDBJ whole genome shotgun (WGS) entry which is preliminary data.</text>
</comment>
<dbReference type="EMBL" id="JAMQPR010000001">
    <property type="protein sequence ID" value="MCW7503516.1"/>
    <property type="molecule type" value="Genomic_DNA"/>
</dbReference>
<sequence>MEINKLSDFLKRKEGIGNHNRIYRFLISILGSTPYIGGVFGAISAAWSESEQAKLNALYESILSITDDRCTELEKTIIAINDKQWIVGFIKFNPNNFVILDSSNISSITEHADETFTINFQNEIKNRFISQYYGNKEVKLNCIIESNRQIKVSLIPPLPDIITFTFFNLD</sequence>
<dbReference type="RefSeq" id="WP_265357480.1">
    <property type="nucleotide sequence ID" value="NZ_JAMQPR010000001.1"/>
</dbReference>
<evidence type="ECO:0000256" key="1">
    <source>
        <dbReference type="SAM" id="Phobius"/>
    </source>
</evidence>
<name>A0ABT3M550_9LEPT</name>